<dbReference type="Proteomes" id="UP001606099">
    <property type="component" value="Unassembled WGS sequence"/>
</dbReference>
<organism evidence="2 3">
    <name type="scientific">Roseateles rivi</name>
    <dbReference type="NCBI Taxonomy" id="3299028"/>
    <lineage>
        <taxon>Bacteria</taxon>
        <taxon>Pseudomonadati</taxon>
        <taxon>Pseudomonadota</taxon>
        <taxon>Betaproteobacteria</taxon>
        <taxon>Burkholderiales</taxon>
        <taxon>Sphaerotilaceae</taxon>
        <taxon>Roseateles</taxon>
    </lineage>
</organism>
<proteinExistence type="predicted"/>
<sequence length="123" mass="13446">MRTAPSSAERLTRNIALGGTLALALLCLGWELWWAPIGRGTLAIKALPLFVPLLGLWRYRLYTFRWLSLLVWVYVAEGAVRGSSDSGLSAWLGWAELLLAVAIFAACAAHVRQRLAAARKAAL</sequence>
<feature type="transmembrane region" description="Helical" evidence="1">
    <location>
        <begin position="42"/>
        <end position="59"/>
    </location>
</feature>
<comment type="caution">
    <text evidence="2">The sequence shown here is derived from an EMBL/GenBank/DDBJ whole genome shotgun (WGS) entry which is preliminary data.</text>
</comment>
<reference evidence="2 3" key="1">
    <citation type="submission" date="2024-08" db="EMBL/GenBank/DDBJ databases">
        <authorList>
            <person name="Lu H."/>
        </authorList>
    </citation>
    <scope>NUCLEOTIDE SEQUENCE [LARGE SCALE GENOMIC DNA]</scope>
    <source>
        <strain evidence="2 3">BYS180W</strain>
    </source>
</reference>
<feature type="transmembrane region" description="Helical" evidence="1">
    <location>
        <begin position="15"/>
        <end position="35"/>
    </location>
</feature>
<gene>
    <name evidence="2" type="ORF">ACG0Z6_15835</name>
</gene>
<dbReference type="EMBL" id="JBIGHZ010000006">
    <property type="protein sequence ID" value="MFG6449695.1"/>
    <property type="molecule type" value="Genomic_DNA"/>
</dbReference>
<name>A0ABW7FZM5_9BURK</name>
<evidence type="ECO:0000256" key="1">
    <source>
        <dbReference type="SAM" id="Phobius"/>
    </source>
</evidence>
<evidence type="ECO:0000313" key="2">
    <source>
        <dbReference type="EMBL" id="MFG6449695.1"/>
    </source>
</evidence>
<evidence type="ECO:0000313" key="3">
    <source>
        <dbReference type="Proteomes" id="UP001606099"/>
    </source>
</evidence>
<dbReference type="RefSeq" id="WP_394463166.1">
    <property type="nucleotide sequence ID" value="NZ_JBIGHZ010000006.1"/>
</dbReference>
<protein>
    <submittedName>
        <fullName evidence="2">DUF2069 domain-containing protein</fullName>
    </submittedName>
</protein>
<keyword evidence="1" id="KW-1133">Transmembrane helix</keyword>
<dbReference type="Pfam" id="PF09842">
    <property type="entry name" value="DUF2069"/>
    <property type="match status" value="1"/>
</dbReference>
<keyword evidence="3" id="KW-1185">Reference proteome</keyword>
<feature type="transmembrane region" description="Helical" evidence="1">
    <location>
        <begin position="91"/>
        <end position="111"/>
    </location>
</feature>
<keyword evidence="1" id="KW-0812">Transmembrane</keyword>
<keyword evidence="1" id="KW-0472">Membrane</keyword>
<accession>A0ABW7FZM5</accession>
<dbReference type="InterPro" id="IPR018643">
    <property type="entry name" value="DUF2069_membrane"/>
</dbReference>